<dbReference type="Pfam" id="PF00561">
    <property type="entry name" value="Abhydrolase_1"/>
    <property type="match status" value="1"/>
</dbReference>
<dbReference type="GeneID" id="59351099"/>
<dbReference type="RefSeq" id="XP_037215509.1">
    <property type="nucleotide sequence ID" value="XM_037368583.1"/>
</dbReference>
<comment type="similarity">
    <text evidence="2">Belongs to the AB hydrolase superfamily. Epoxide hydrolase family.</text>
</comment>
<dbReference type="AlphaFoldDB" id="A0A8H6S6P1"/>
<evidence type="ECO:0000313" key="4">
    <source>
        <dbReference type="EMBL" id="KAF7293081.1"/>
    </source>
</evidence>
<dbReference type="PRINTS" id="PR00412">
    <property type="entry name" value="EPOXHYDRLASE"/>
</dbReference>
<keyword evidence="1" id="KW-0378">Hydrolase</keyword>
<evidence type="ECO:0000256" key="1">
    <source>
        <dbReference type="ARBA" id="ARBA00022801"/>
    </source>
</evidence>
<evidence type="ECO:0000259" key="3">
    <source>
        <dbReference type="Pfam" id="PF00561"/>
    </source>
</evidence>
<dbReference type="InterPro" id="IPR029058">
    <property type="entry name" value="AB_hydrolase_fold"/>
</dbReference>
<dbReference type="InterPro" id="IPR000639">
    <property type="entry name" value="Epox_hydrolase-like"/>
</dbReference>
<protein>
    <submittedName>
        <fullName evidence="4">Esterase/Lipase</fullName>
    </submittedName>
</protein>
<dbReference type="OrthoDB" id="408373at2759"/>
<dbReference type="Gene3D" id="3.40.50.1820">
    <property type="entry name" value="alpha/beta hydrolase"/>
    <property type="match status" value="1"/>
</dbReference>
<evidence type="ECO:0000313" key="5">
    <source>
        <dbReference type="Proteomes" id="UP000636479"/>
    </source>
</evidence>
<dbReference type="SUPFAM" id="SSF53474">
    <property type="entry name" value="alpha/beta-Hydrolases"/>
    <property type="match status" value="1"/>
</dbReference>
<reference evidence="4" key="1">
    <citation type="submission" date="2020-05" db="EMBL/GenBank/DDBJ databases">
        <title>Mycena genomes resolve the evolution of fungal bioluminescence.</title>
        <authorList>
            <person name="Tsai I.J."/>
        </authorList>
    </citation>
    <scope>NUCLEOTIDE SEQUENCE</scope>
    <source>
        <strain evidence="4">171206Taipei</strain>
    </source>
</reference>
<sequence>MSLVNRAVKTQRGLAYAYYFAKALPNKPTLLFAHGFPTPAYVWRRQITFFEQQGFGIIAPDLLGYGGTDKPTDPKLYVGSGLAQDIVDILDQEGVSQVISVSHDWGSRVVSRIANYYPDRLVACAFLGVGYGPPASNYADPITQSAQIKSLVGYDVLAYMQYFVEPNAHVLMEKNFDSFFSLLFPLKRATEEIWRENMCEAGKAKVWIESNRTTELPEYMTAEDKEYYTHALVGGGLSAPLCWYQVLVEQYNAEDDAKIPEEAYVLQKPVLFVAFNKDPIGLPTRMFAMATHEQYVKPDTNLTNKAVEGDHWALLSHADEVNTLLLEWIEGI</sequence>
<proteinExistence type="inferred from homology"/>
<keyword evidence="5" id="KW-1185">Reference proteome</keyword>
<evidence type="ECO:0000256" key="2">
    <source>
        <dbReference type="ARBA" id="ARBA00038334"/>
    </source>
</evidence>
<dbReference type="Proteomes" id="UP000636479">
    <property type="component" value="Unassembled WGS sequence"/>
</dbReference>
<gene>
    <name evidence="4" type="ORF">MIND_01207500</name>
</gene>
<organism evidence="4 5">
    <name type="scientific">Mycena indigotica</name>
    <dbReference type="NCBI Taxonomy" id="2126181"/>
    <lineage>
        <taxon>Eukaryota</taxon>
        <taxon>Fungi</taxon>
        <taxon>Dikarya</taxon>
        <taxon>Basidiomycota</taxon>
        <taxon>Agaricomycotina</taxon>
        <taxon>Agaricomycetes</taxon>
        <taxon>Agaricomycetidae</taxon>
        <taxon>Agaricales</taxon>
        <taxon>Marasmiineae</taxon>
        <taxon>Mycenaceae</taxon>
        <taxon>Mycena</taxon>
    </lineage>
</organism>
<comment type="caution">
    <text evidence="4">The sequence shown here is derived from an EMBL/GenBank/DDBJ whole genome shotgun (WGS) entry which is preliminary data.</text>
</comment>
<feature type="domain" description="AB hydrolase-1" evidence="3">
    <location>
        <begin position="28"/>
        <end position="317"/>
    </location>
</feature>
<dbReference type="PANTHER" id="PTHR43329">
    <property type="entry name" value="EPOXIDE HYDROLASE"/>
    <property type="match status" value="1"/>
</dbReference>
<dbReference type="InterPro" id="IPR000073">
    <property type="entry name" value="AB_hydrolase_1"/>
</dbReference>
<accession>A0A8H6S6P1</accession>
<dbReference type="GO" id="GO:0016787">
    <property type="term" value="F:hydrolase activity"/>
    <property type="evidence" value="ECO:0007669"/>
    <property type="project" value="UniProtKB-KW"/>
</dbReference>
<name>A0A8H6S6P1_9AGAR</name>
<dbReference type="EMBL" id="JACAZF010000011">
    <property type="protein sequence ID" value="KAF7293081.1"/>
    <property type="molecule type" value="Genomic_DNA"/>
</dbReference>